<evidence type="ECO:0008006" key="11">
    <source>
        <dbReference type="Google" id="ProtNLM"/>
    </source>
</evidence>
<dbReference type="Proteomes" id="UP000807159">
    <property type="component" value="Chromosome 2"/>
</dbReference>
<dbReference type="SUPFAM" id="SSF56399">
    <property type="entry name" value="ADP-ribosylation"/>
    <property type="match status" value="1"/>
</dbReference>
<proteinExistence type="predicted"/>
<organism evidence="9 10">
    <name type="scientific">Populus deltoides</name>
    <name type="common">Eastern poplar</name>
    <name type="synonym">Eastern cottonwood</name>
    <dbReference type="NCBI Taxonomy" id="3696"/>
    <lineage>
        <taxon>Eukaryota</taxon>
        <taxon>Viridiplantae</taxon>
        <taxon>Streptophyta</taxon>
        <taxon>Embryophyta</taxon>
        <taxon>Tracheophyta</taxon>
        <taxon>Spermatophyta</taxon>
        <taxon>Magnoliopsida</taxon>
        <taxon>eudicotyledons</taxon>
        <taxon>Gunneridae</taxon>
        <taxon>Pentapetalae</taxon>
        <taxon>rosids</taxon>
        <taxon>fabids</taxon>
        <taxon>Malpighiales</taxon>
        <taxon>Salicaceae</taxon>
        <taxon>Saliceae</taxon>
        <taxon>Populus</taxon>
    </lineage>
</organism>
<dbReference type="InterPro" id="IPR012317">
    <property type="entry name" value="Poly(ADP-ribose)pol_cat_dom"/>
</dbReference>
<dbReference type="InterPro" id="IPR044964">
    <property type="entry name" value="RCD1/SRO1-5"/>
</dbReference>
<keyword evidence="10" id="KW-1185">Reference proteome</keyword>
<dbReference type="GO" id="GO:0005634">
    <property type="term" value="C:nucleus"/>
    <property type="evidence" value="ECO:0007669"/>
    <property type="project" value="UniProtKB-SubCell"/>
</dbReference>
<dbReference type="InterPro" id="IPR037197">
    <property type="entry name" value="WWE_dom_sf"/>
</dbReference>
<keyword evidence="3" id="KW-0346">Stress response</keyword>
<comment type="caution">
    <text evidence="9">The sequence shown here is derived from an EMBL/GenBank/DDBJ whole genome shotgun (WGS) entry which is preliminary data.</text>
</comment>
<sequence length="598" mass="67366">MAESIRVRVPPQLPSPNPKICCNRATNCCSAPLILANLANFTKSAAPARFIYFNHDGLWIDFENEVLESLKPAFLDGKAVIEMSFRESRYLFDFTRMLQIDFDSGIRRSIAWIDVNGKCFFPKMFVREDFGDNLEEERLSNRKIEIEVNIDGNSIKRKREEFRDKEEPEVTSSKKEEGGLKRQRLGMRDVGNCRWLNTRVFKEEEKSYSPVKNYFLSGMKKIDPDVVITAIHQCTRKGLSGEARQEVFLKQIEITKAARGVSNTVYAWYGAPAKEVESILAHGFGGPRKVSAGETYGVGVYLSPFGLPHMSAKFAEADDNGEKHIILCRVILGNVETVVAGSQQYYPSSIDFDTGTDDPKNPKWYVVWSSVMNRHIIPECVVSFKSSINVPGQARGSTHTKYSLEKLFSKLSWLPPEKIQEVAKLYDVYRAGKLTKNIFIRHLRGVAGDYVLELQPAIIFAQRMKIQMNFASGSVSLLLRRRDALKHKVFMQVCIFLLLPAKEILDLAQIMRKARMDCPVSPVFDSCISVPVLFWWIGDKLPGMGVLCLKFILLGDHEGGEAFLITYELLNIAGLSRFPLVSCTATSADNANLKPGVA</sequence>
<accession>A0A8T2ZG12</accession>
<evidence type="ECO:0000313" key="10">
    <source>
        <dbReference type="Proteomes" id="UP000807159"/>
    </source>
</evidence>
<feature type="compositionally biased region" description="Basic and acidic residues" evidence="5">
    <location>
        <begin position="159"/>
        <end position="180"/>
    </location>
</feature>
<evidence type="ECO:0000256" key="3">
    <source>
        <dbReference type="ARBA" id="ARBA00023016"/>
    </source>
</evidence>
<dbReference type="InterPro" id="IPR022003">
    <property type="entry name" value="RST"/>
</dbReference>
<dbReference type="GO" id="GO:0003950">
    <property type="term" value="F:NAD+ poly-ADP-ribosyltransferase activity"/>
    <property type="evidence" value="ECO:0007669"/>
    <property type="project" value="InterPro"/>
</dbReference>
<keyword evidence="4" id="KW-0539">Nucleus</keyword>
<dbReference type="PROSITE" id="PS51879">
    <property type="entry name" value="RST"/>
    <property type="match status" value="1"/>
</dbReference>
<dbReference type="Pfam" id="PF12174">
    <property type="entry name" value="RST"/>
    <property type="match status" value="1"/>
</dbReference>
<dbReference type="Pfam" id="PF00644">
    <property type="entry name" value="PARP"/>
    <property type="match status" value="1"/>
</dbReference>
<gene>
    <name evidence="9" type="ORF">H0E87_004600</name>
</gene>
<comment type="subcellular location">
    <subcellularLocation>
        <location evidence="1">Nucleus</location>
    </subcellularLocation>
</comment>
<feature type="non-terminal residue" evidence="9">
    <location>
        <position position="598"/>
    </location>
</feature>
<feature type="domain" description="PARP catalytic" evidence="7">
    <location>
        <begin position="181"/>
        <end position="405"/>
    </location>
</feature>
<evidence type="ECO:0000256" key="2">
    <source>
        <dbReference type="ARBA" id="ARBA00022473"/>
    </source>
</evidence>
<evidence type="ECO:0000259" key="6">
    <source>
        <dbReference type="PROSITE" id="PS50918"/>
    </source>
</evidence>
<name>A0A8T2ZG12_POPDE</name>
<evidence type="ECO:0000256" key="4">
    <source>
        <dbReference type="ARBA" id="ARBA00023242"/>
    </source>
</evidence>
<reference evidence="9" key="1">
    <citation type="journal article" date="2021" name="J. Hered.">
        <title>Genome Assembly of Salicaceae Populus deltoides (Eastern Cottonwood) I-69 Based on Nanopore Sequencing and Hi-C Technologies.</title>
        <authorList>
            <person name="Bai S."/>
            <person name="Wu H."/>
            <person name="Zhang J."/>
            <person name="Pan Z."/>
            <person name="Zhao W."/>
            <person name="Li Z."/>
            <person name="Tong C."/>
        </authorList>
    </citation>
    <scope>NUCLEOTIDE SEQUENCE</scope>
    <source>
        <tissue evidence="9">Leaf</tissue>
    </source>
</reference>
<dbReference type="Pfam" id="PF23467">
    <property type="entry name" value="WWE_5"/>
    <property type="match status" value="1"/>
</dbReference>
<dbReference type="InterPro" id="IPR057823">
    <property type="entry name" value="WWE_RCD1"/>
</dbReference>
<evidence type="ECO:0000259" key="7">
    <source>
        <dbReference type="PROSITE" id="PS51059"/>
    </source>
</evidence>
<dbReference type="Gene3D" id="3.30.720.50">
    <property type="match status" value="1"/>
</dbReference>
<feature type="domain" description="RST" evidence="8">
    <location>
        <begin position="395"/>
        <end position="465"/>
    </location>
</feature>
<dbReference type="EMBL" id="JACEGQ020000002">
    <property type="protein sequence ID" value="KAH8516306.1"/>
    <property type="molecule type" value="Genomic_DNA"/>
</dbReference>
<feature type="region of interest" description="Disordered" evidence="5">
    <location>
        <begin position="159"/>
        <end position="181"/>
    </location>
</feature>
<dbReference type="AlphaFoldDB" id="A0A8T2ZG12"/>
<evidence type="ECO:0000259" key="8">
    <source>
        <dbReference type="PROSITE" id="PS51879"/>
    </source>
</evidence>
<keyword evidence="2" id="KW-0217">Developmental protein</keyword>
<dbReference type="SUPFAM" id="SSF117839">
    <property type="entry name" value="WWE domain"/>
    <property type="match status" value="1"/>
</dbReference>
<dbReference type="PROSITE" id="PS50918">
    <property type="entry name" value="WWE"/>
    <property type="match status" value="1"/>
</dbReference>
<dbReference type="InterPro" id="IPR004170">
    <property type="entry name" value="WWE_dom"/>
</dbReference>
<evidence type="ECO:0000256" key="1">
    <source>
        <dbReference type="ARBA" id="ARBA00004123"/>
    </source>
</evidence>
<dbReference type="PANTHER" id="PTHR32263:SF19">
    <property type="entry name" value="OS03G0230300 PROTEIN"/>
    <property type="match status" value="1"/>
</dbReference>
<evidence type="ECO:0000313" key="9">
    <source>
        <dbReference type="EMBL" id="KAH8516306.1"/>
    </source>
</evidence>
<evidence type="ECO:0000256" key="5">
    <source>
        <dbReference type="SAM" id="MobiDB-lite"/>
    </source>
</evidence>
<dbReference type="PROSITE" id="PS51059">
    <property type="entry name" value="PARP_CATALYTIC"/>
    <property type="match status" value="1"/>
</dbReference>
<dbReference type="Gene3D" id="3.90.228.10">
    <property type="match status" value="1"/>
</dbReference>
<feature type="domain" description="WWE" evidence="6">
    <location>
        <begin position="36"/>
        <end position="112"/>
    </location>
</feature>
<protein>
    <recommendedName>
        <fullName evidence="11">Poly [ADP-ribose] polymerase</fullName>
    </recommendedName>
</protein>
<dbReference type="PANTHER" id="PTHR32263">
    <property type="entry name" value="INACTIVE POLY [ADP-RIBOSE] POLYMERASE SRO4-RELATED"/>
    <property type="match status" value="1"/>
</dbReference>